<dbReference type="AlphaFoldDB" id="A0A4R6QH32"/>
<accession>A0A4R6QH32</accession>
<keyword evidence="3" id="KW-1185">Reference proteome</keyword>
<dbReference type="RefSeq" id="WP_133703702.1">
    <property type="nucleotide sequence ID" value="NZ_SNXS01000013.1"/>
</dbReference>
<evidence type="ECO:0000313" key="2">
    <source>
        <dbReference type="EMBL" id="TDP61389.1"/>
    </source>
</evidence>
<keyword evidence="1" id="KW-0812">Transmembrane</keyword>
<protein>
    <submittedName>
        <fullName evidence="2">Flagellar biogenesis protein FliO</fullName>
    </submittedName>
</protein>
<reference evidence="2 3" key="1">
    <citation type="submission" date="2019-03" db="EMBL/GenBank/DDBJ databases">
        <title>Genomic Encyclopedia of Type Strains, Phase IV (KMG-IV): sequencing the most valuable type-strain genomes for metagenomic binning, comparative biology and taxonomic classification.</title>
        <authorList>
            <person name="Goeker M."/>
        </authorList>
    </citation>
    <scope>NUCLEOTIDE SEQUENCE [LARGE SCALE GENOMIC DNA]</scope>
    <source>
        <strain evidence="2 3">DSM 16998</strain>
    </source>
</reference>
<feature type="transmembrane region" description="Helical" evidence="1">
    <location>
        <begin position="24"/>
        <end position="43"/>
    </location>
</feature>
<keyword evidence="2" id="KW-0969">Cilium</keyword>
<dbReference type="Proteomes" id="UP000295361">
    <property type="component" value="Unassembled WGS sequence"/>
</dbReference>
<dbReference type="InParanoid" id="A0A4R6QH32"/>
<sequence>MPQSPQPPSLPVGPSWPDIPGPGLALLGVLALVALACWLRVWYLRRSRRPTPSGTGRPVASVLRLRAQLKLDVMTTLYAIEWADGRQALISICRGHAPTLLDRAPPAPQTPQHEEADR</sequence>
<keyword evidence="1" id="KW-0472">Membrane</keyword>
<dbReference type="EMBL" id="SNXS01000013">
    <property type="protein sequence ID" value="TDP61389.1"/>
    <property type="molecule type" value="Genomic_DNA"/>
</dbReference>
<keyword evidence="2" id="KW-0282">Flagellum</keyword>
<gene>
    <name evidence="2" type="ORF">DES47_11372</name>
</gene>
<name>A0A4R6QH32_9BURK</name>
<organism evidence="2 3">
    <name type="scientific">Roseateles toxinivorans</name>
    <dbReference type="NCBI Taxonomy" id="270368"/>
    <lineage>
        <taxon>Bacteria</taxon>
        <taxon>Pseudomonadati</taxon>
        <taxon>Pseudomonadota</taxon>
        <taxon>Betaproteobacteria</taxon>
        <taxon>Burkholderiales</taxon>
        <taxon>Sphaerotilaceae</taxon>
        <taxon>Roseateles</taxon>
    </lineage>
</organism>
<keyword evidence="2" id="KW-0966">Cell projection</keyword>
<evidence type="ECO:0000256" key="1">
    <source>
        <dbReference type="SAM" id="Phobius"/>
    </source>
</evidence>
<keyword evidence="1" id="KW-1133">Transmembrane helix</keyword>
<evidence type="ECO:0000313" key="3">
    <source>
        <dbReference type="Proteomes" id="UP000295361"/>
    </source>
</evidence>
<comment type="caution">
    <text evidence="2">The sequence shown here is derived from an EMBL/GenBank/DDBJ whole genome shotgun (WGS) entry which is preliminary data.</text>
</comment>
<proteinExistence type="predicted"/>